<evidence type="ECO:0000313" key="2">
    <source>
        <dbReference type="Proteomes" id="UP000327013"/>
    </source>
</evidence>
<organism evidence="1 2">
    <name type="scientific">Carpinus fangiana</name>
    <dbReference type="NCBI Taxonomy" id="176857"/>
    <lineage>
        <taxon>Eukaryota</taxon>
        <taxon>Viridiplantae</taxon>
        <taxon>Streptophyta</taxon>
        <taxon>Embryophyta</taxon>
        <taxon>Tracheophyta</taxon>
        <taxon>Spermatophyta</taxon>
        <taxon>Magnoliopsida</taxon>
        <taxon>eudicotyledons</taxon>
        <taxon>Gunneridae</taxon>
        <taxon>Pentapetalae</taxon>
        <taxon>rosids</taxon>
        <taxon>fabids</taxon>
        <taxon>Fagales</taxon>
        <taxon>Betulaceae</taxon>
        <taxon>Carpinus</taxon>
    </lineage>
</organism>
<dbReference type="Proteomes" id="UP000327013">
    <property type="component" value="Chromosome 2"/>
</dbReference>
<reference evidence="1 2" key="1">
    <citation type="submission" date="2019-06" db="EMBL/GenBank/DDBJ databases">
        <title>A chromosomal-level reference genome of Carpinus fangiana (Coryloideae, Betulaceae).</title>
        <authorList>
            <person name="Yang X."/>
            <person name="Wang Z."/>
            <person name="Zhang L."/>
            <person name="Hao G."/>
            <person name="Liu J."/>
            <person name="Yang Y."/>
        </authorList>
    </citation>
    <scope>NUCLEOTIDE SEQUENCE [LARGE SCALE GENOMIC DNA]</scope>
    <source>
        <strain evidence="1">Cfa_2016G</strain>
        <tissue evidence="1">Leaf</tissue>
    </source>
</reference>
<protein>
    <submittedName>
        <fullName evidence="1">Uncharacterized protein</fullName>
    </submittedName>
</protein>
<dbReference type="EMBL" id="CM017322">
    <property type="protein sequence ID" value="KAE8010401.1"/>
    <property type="molecule type" value="Genomic_DNA"/>
</dbReference>
<accession>A0A5N6QTA9</accession>
<dbReference type="OrthoDB" id="1715909at2759"/>
<dbReference type="AlphaFoldDB" id="A0A5N6QTA9"/>
<proteinExistence type="predicted"/>
<sequence length="101" mass="11564">MGGNRQKKSLFSVFNVFKPRRPRGGEDSWPDQDSVRKVFPSDYDNISFGCVADHKVDTKAGEFIKRVHNKNYAMEFELSQSHVMASELSHGQRQTVTVYPL</sequence>
<gene>
    <name evidence="1" type="ORF">FH972_006772</name>
</gene>
<keyword evidence="2" id="KW-1185">Reference proteome</keyword>
<evidence type="ECO:0000313" key="1">
    <source>
        <dbReference type="EMBL" id="KAE8010401.1"/>
    </source>
</evidence>
<dbReference type="PANTHER" id="PTHR33511">
    <property type="entry name" value="OS06G0632400 PROTEIN"/>
    <property type="match status" value="1"/>
</dbReference>
<name>A0A5N6QTA9_9ROSI</name>